<dbReference type="PANTHER" id="PTHR33112">
    <property type="entry name" value="DOMAIN PROTEIN, PUTATIVE-RELATED"/>
    <property type="match status" value="1"/>
</dbReference>
<dbReference type="PANTHER" id="PTHR33112:SF1">
    <property type="entry name" value="HETEROKARYON INCOMPATIBILITY DOMAIN-CONTAINING PROTEIN"/>
    <property type="match status" value="1"/>
</dbReference>
<dbReference type="Proteomes" id="UP000472372">
    <property type="component" value="Chromosome 3"/>
</dbReference>
<gene>
    <name evidence="1" type="ORF">PTTW11_03179</name>
</gene>
<dbReference type="InterPro" id="IPR001202">
    <property type="entry name" value="WW_dom"/>
</dbReference>
<proteinExistence type="predicted"/>
<reference evidence="1" key="1">
    <citation type="submission" date="2021-02" db="EMBL/GenBank/DDBJ databases">
        <authorList>
            <person name="Syme A R."/>
            <person name="Syme A R."/>
            <person name="Moolhuijzen P."/>
        </authorList>
    </citation>
    <scope>NUCLEOTIDE SEQUENCE</scope>
    <source>
        <strain evidence="1">W1-1</strain>
    </source>
</reference>
<dbReference type="InterPro" id="IPR010730">
    <property type="entry name" value="HET"/>
</dbReference>
<dbReference type="PROSITE" id="PS50020">
    <property type="entry name" value="WW_DOMAIN_2"/>
    <property type="match status" value="1"/>
</dbReference>
<dbReference type="EMBL" id="HG992979">
    <property type="protein sequence ID" value="CAE7020987.1"/>
    <property type="molecule type" value="Genomic_DNA"/>
</dbReference>
<dbReference type="AlphaFoldDB" id="A0A6S6VTR5"/>
<protein>
    <submittedName>
        <fullName evidence="1">Heterokaryon incompatibility</fullName>
    </submittedName>
</protein>
<evidence type="ECO:0000313" key="2">
    <source>
        <dbReference type="Proteomes" id="UP000472372"/>
    </source>
</evidence>
<organism evidence="1 2">
    <name type="scientific">Pyrenophora teres f. teres</name>
    <dbReference type="NCBI Taxonomy" id="97479"/>
    <lineage>
        <taxon>Eukaryota</taxon>
        <taxon>Fungi</taxon>
        <taxon>Dikarya</taxon>
        <taxon>Ascomycota</taxon>
        <taxon>Pezizomycotina</taxon>
        <taxon>Dothideomycetes</taxon>
        <taxon>Pleosporomycetidae</taxon>
        <taxon>Pleosporales</taxon>
        <taxon>Pleosporineae</taxon>
        <taxon>Pleosporaceae</taxon>
        <taxon>Pyrenophora</taxon>
    </lineage>
</organism>
<evidence type="ECO:0000313" key="1">
    <source>
        <dbReference type="EMBL" id="CAE7020987.1"/>
    </source>
</evidence>
<name>A0A6S6VTR5_9PLEO</name>
<dbReference type="Pfam" id="PF06985">
    <property type="entry name" value="HET"/>
    <property type="match status" value="1"/>
</dbReference>
<sequence>MFDPTHRLTKFLAKAHYEYSYGEEPEEERVILPPPPRIDLNLIQEWRKACHDTHGQCCNDRYSEALALRLDHLILVDVVNRSLVKMPNTMPISFIALSYVWGEVDTCRTTTSNFDQLQQPGAICCTNTEITIPRTIRDAMYLVGVLGERYLWVDCLCVIQDASSQEMDRTLRAMANIYASAEFTIVAAGSDADYGLRGIGGPSQDRQSYATSTGPGFYGGYPLETKWVTRGWTFQESLFSRRLLCFDRRVSWLCGRYDWREGVIKTYSVSQNSCLDVERTHLGAPMGMMSLLPRIPSLGRWGMLVENYTSREFTKENDFLNAFAGATEVMGQTFPEGLLHGMPCFFFDIVLLWQPKESIARRHGEPSWSWTGWKGAVECLYPWYPFYAGLFRTTGESSDWIAVARMVQLAKFHTLAMDGIAPENRRNFNGFYQYQALQEIDNGQDLPSGWKRRFHQDGTYFTSDSSTSQMPYAFPLPTADPTRHRDHFQRSPVLSCTAPRVKLLFGEESQDEADMHLLASLRIHDINVGYLTLHSSEQKATCVAGAPCELIIVSSFVISDPSRVTEVAWPPRSYHENKLFQDVYENADAGLNVMWIEWVGDVAERRAIGVVRADAWDALEPETITFKLG</sequence>
<accession>A0A6S6VTR5</accession>